<dbReference type="AlphaFoldDB" id="A0A3A4FDP1"/>
<evidence type="ECO:0000256" key="5">
    <source>
        <dbReference type="RuleBase" id="RU000384"/>
    </source>
</evidence>
<protein>
    <recommendedName>
        <fullName evidence="2">glutamine synthetase</fullName>
        <ecNumber evidence="2">6.3.1.2</ecNumber>
    </recommendedName>
    <alternativeName>
        <fullName evidence="3">Glutamine synthetase I beta</fullName>
    </alternativeName>
</protein>
<name>A0A3A4FDP1_9MICC</name>
<dbReference type="EC" id="6.3.1.2" evidence="2"/>
<feature type="domain" description="GS catalytic" evidence="6">
    <location>
        <begin position="177"/>
        <end position="495"/>
    </location>
</feature>
<evidence type="ECO:0000256" key="4">
    <source>
        <dbReference type="PROSITE-ProRule" id="PRU01331"/>
    </source>
</evidence>
<dbReference type="GO" id="GO:0006542">
    <property type="term" value="P:glutamine biosynthetic process"/>
    <property type="evidence" value="ECO:0007669"/>
    <property type="project" value="InterPro"/>
</dbReference>
<dbReference type="SUPFAM" id="SSF55931">
    <property type="entry name" value="Glutamine synthetase/guanido kinase"/>
    <property type="match status" value="1"/>
</dbReference>
<evidence type="ECO:0000259" key="6">
    <source>
        <dbReference type="PROSITE" id="PS51987"/>
    </source>
</evidence>
<dbReference type="Gene3D" id="3.30.590.10">
    <property type="entry name" value="Glutamine synthetase/guanido kinase, catalytic domain"/>
    <property type="match status" value="1"/>
</dbReference>
<dbReference type="GO" id="GO:0005737">
    <property type="term" value="C:cytoplasm"/>
    <property type="evidence" value="ECO:0007669"/>
    <property type="project" value="TreeGrafter"/>
</dbReference>
<evidence type="ECO:0000256" key="1">
    <source>
        <dbReference type="ARBA" id="ARBA00009897"/>
    </source>
</evidence>
<keyword evidence="8" id="KW-1185">Reference proteome</keyword>
<dbReference type="SMART" id="SM01230">
    <property type="entry name" value="Gln-synt_C"/>
    <property type="match status" value="1"/>
</dbReference>
<comment type="similarity">
    <text evidence="1 4 5">Belongs to the glutamine synthetase family.</text>
</comment>
<dbReference type="RefSeq" id="WP_119902281.1">
    <property type="nucleotide sequence ID" value="NZ_QYZP01000001.1"/>
</dbReference>
<dbReference type="InterPro" id="IPR008146">
    <property type="entry name" value="Gln_synth_cat_dom"/>
</dbReference>
<dbReference type="PANTHER" id="PTHR43407">
    <property type="entry name" value="GLUTAMINE SYNTHETASE"/>
    <property type="match status" value="1"/>
</dbReference>
<dbReference type="PANTHER" id="PTHR43407:SF1">
    <property type="entry name" value="LENGSIN"/>
    <property type="match status" value="1"/>
</dbReference>
<evidence type="ECO:0000313" key="7">
    <source>
        <dbReference type="EMBL" id="RJN33237.1"/>
    </source>
</evidence>
<dbReference type="Gene3D" id="3.10.20.70">
    <property type="entry name" value="Glutamine synthetase, N-terminal domain"/>
    <property type="match status" value="1"/>
</dbReference>
<dbReference type="OrthoDB" id="9807095at2"/>
<dbReference type="EMBL" id="QYZP01000001">
    <property type="protein sequence ID" value="RJN33237.1"/>
    <property type="molecule type" value="Genomic_DNA"/>
</dbReference>
<reference evidence="7 8" key="1">
    <citation type="submission" date="2018-09" db="EMBL/GenBank/DDBJ databases">
        <title>Nesterenkonia natronophila sp. nov., an alkaliphilic actinobacteriume isolated from a soda lake, and emended description of the genus Nesterenkonia.</title>
        <authorList>
            <person name="Menes R.J."/>
            <person name="Iriarte A."/>
        </authorList>
    </citation>
    <scope>NUCLEOTIDE SEQUENCE [LARGE SCALE GENOMIC DNA]</scope>
    <source>
        <strain evidence="7 8">M8</strain>
    </source>
</reference>
<dbReference type="Proteomes" id="UP000266615">
    <property type="component" value="Unassembled WGS sequence"/>
</dbReference>
<proteinExistence type="inferred from homology"/>
<evidence type="ECO:0000256" key="3">
    <source>
        <dbReference type="ARBA" id="ARBA00033230"/>
    </source>
</evidence>
<evidence type="ECO:0000313" key="8">
    <source>
        <dbReference type="Proteomes" id="UP000266615"/>
    </source>
</evidence>
<dbReference type="GO" id="GO:0016020">
    <property type="term" value="C:membrane"/>
    <property type="evidence" value="ECO:0007669"/>
    <property type="project" value="TreeGrafter"/>
</dbReference>
<dbReference type="InterPro" id="IPR014746">
    <property type="entry name" value="Gln_synth/guanido_kin_cat_dom"/>
</dbReference>
<gene>
    <name evidence="7" type="ORF">D3250_03695</name>
</gene>
<dbReference type="Pfam" id="PF00120">
    <property type="entry name" value="Gln-synt_C"/>
    <property type="match status" value="1"/>
</dbReference>
<evidence type="ECO:0000256" key="2">
    <source>
        <dbReference type="ARBA" id="ARBA00012937"/>
    </source>
</evidence>
<dbReference type="PROSITE" id="PS51987">
    <property type="entry name" value="GS_CATALYTIC"/>
    <property type="match status" value="1"/>
</dbReference>
<dbReference type="InterPro" id="IPR036651">
    <property type="entry name" value="Gln_synt_N_sf"/>
</dbReference>
<comment type="caution">
    <text evidence="7">The sequence shown here is derived from an EMBL/GenBank/DDBJ whole genome shotgun (WGS) entry which is preliminary data.</text>
</comment>
<dbReference type="SUPFAM" id="SSF54368">
    <property type="entry name" value="Glutamine synthetase, N-terminal domain"/>
    <property type="match status" value="1"/>
</dbReference>
<organism evidence="7 8">
    <name type="scientific">Nesterenkonia natronophila</name>
    <dbReference type="NCBI Taxonomy" id="2174932"/>
    <lineage>
        <taxon>Bacteria</taxon>
        <taxon>Bacillati</taxon>
        <taxon>Actinomycetota</taxon>
        <taxon>Actinomycetes</taxon>
        <taxon>Micrococcales</taxon>
        <taxon>Micrococcaceae</taxon>
        <taxon>Nesterenkonia</taxon>
    </lineage>
</organism>
<sequence length="495" mass="55458">MTTTNLETDLPTGHEPLIDQLHQATRTAGQSLTSLYQHRAHSALTDREAFYRHQSANLTEETVDRITEQIARSGVKYIYYTIPTLKSRTVAKMVPAKHVVRNLERGINFHRTAISDLQNDIFGNLIGGITAKEFVALPVPDTFQQYPWDGEIGRIFCTTYEPPHLPEVGGRPLGTDSRAHLMRTHQLMKDTFGLTMKSGTEPEMTWYGKSIEPVLIPGHSPAYQVENLEGMRPIYKRIQEYATSLGFDMIETDYEDQGQIECNWNFDDAELTADRLVTYRQICSQVAREFDVEASFMPKPYLGSMGNGCHHNISLWDANGNNAFVIDGVEELHMSQLGRWAIGGILKHAAGMMLVMSSTVNSYKRFWDPGQFAPARANWGLDDRASSVRISANGRAEMRVPDASVNPYLSHSLLLAAMADGIGNRIEPPAPGSTGDPLPMTLGDALDAFKADEYIQSTLPAELASLYLELKTDEWARYCGAVTEWEYKQYWQAIP</sequence>
<dbReference type="GO" id="GO:0004356">
    <property type="term" value="F:glutamine synthetase activity"/>
    <property type="evidence" value="ECO:0007669"/>
    <property type="project" value="UniProtKB-EC"/>
</dbReference>
<accession>A0A3A4FDP1</accession>